<dbReference type="KEGG" id="ccro:CMC5_010870"/>
<dbReference type="AlphaFoldDB" id="A0A0K1E7V5"/>
<dbReference type="Pfam" id="PF03109">
    <property type="entry name" value="ABC1"/>
    <property type="match status" value="1"/>
</dbReference>
<protein>
    <submittedName>
        <fullName evidence="6">ABC1 family protein</fullName>
    </submittedName>
</protein>
<evidence type="ECO:0000313" key="7">
    <source>
        <dbReference type="Proteomes" id="UP000067626"/>
    </source>
</evidence>
<dbReference type="InterPro" id="IPR051409">
    <property type="entry name" value="Atypical_kinase_ADCK"/>
</dbReference>
<dbReference type="RefSeq" id="WP_050429404.1">
    <property type="nucleotide sequence ID" value="NZ_CP012159.1"/>
</dbReference>
<gene>
    <name evidence="6" type="ORF">CMC5_010870</name>
</gene>
<keyword evidence="4" id="KW-0067">ATP-binding</keyword>
<dbReference type="CDD" id="cd13970">
    <property type="entry name" value="ABC1_ADCK3"/>
    <property type="match status" value="1"/>
</dbReference>
<evidence type="ECO:0000259" key="5">
    <source>
        <dbReference type="Pfam" id="PF03109"/>
    </source>
</evidence>
<evidence type="ECO:0000256" key="2">
    <source>
        <dbReference type="ARBA" id="ARBA00022679"/>
    </source>
</evidence>
<dbReference type="PANTHER" id="PTHR43851">
    <property type="match status" value="1"/>
</dbReference>
<dbReference type="GO" id="GO:0016740">
    <property type="term" value="F:transferase activity"/>
    <property type="evidence" value="ECO:0007669"/>
    <property type="project" value="UniProtKB-KW"/>
</dbReference>
<evidence type="ECO:0000256" key="3">
    <source>
        <dbReference type="ARBA" id="ARBA00022741"/>
    </source>
</evidence>
<name>A0A0K1E7V5_CHOCO</name>
<feature type="domain" description="ABC1 atypical kinase-like" evidence="5">
    <location>
        <begin position="107"/>
        <end position="343"/>
    </location>
</feature>
<dbReference type="STRING" id="52.CMC5_010870"/>
<dbReference type="SUPFAM" id="SSF56112">
    <property type="entry name" value="Protein kinase-like (PK-like)"/>
    <property type="match status" value="1"/>
</dbReference>
<dbReference type="Proteomes" id="UP000067626">
    <property type="component" value="Chromosome"/>
</dbReference>
<dbReference type="EMBL" id="CP012159">
    <property type="protein sequence ID" value="AKT36966.1"/>
    <property type="molecule type" value="Genomic_DNA"/>
</dbReference>
<dbReference type="InterPro" id="IPR011009">
    <property type="entry name" value="Kinase-like_dom_sf"/>
</dbReference>
<comment type="similarity">
    <text evidence="1">Belongs to the protein kinase superfamily. ADCK protein kinase family.</text>
</comment>
<evidence type="ECO:0000313" key="6">
    <source>
        <dbReference type="EMBL" id="AKT36966.1"/>
    </source>
</evidence>
<organism evidence="6 7">
    <name type="scientific">Chondromyces crocatus</name>
    <dbReference type="NCBI Taxonomy" id="52"/>
    <lineage>
        <taxon>Bacteria</taxon>
        <taxon>Pseudomonadati</taxon>
        <taxon>Myxococcota</taxon>
        <taxon>Polyangia</taxon>
        <taxon>Polyangiales</taxon>
        <taxon>Polyangiaceae</taxon>
        <taxon>Chondromyces</taxon>
    </lineage>
</organism>
<dbReference type="InterPro" id="IPR004147">
    <property type="entry name" value="ABC1_dom"/>
</dbReference>
<dbReference type="PANTHER" id="PTHR43851:SF3">
    <property type="entry name" value="COENZYME Q8"/>
    <property type="match status" value="1"/>
</dbReference>
<dbReference type="InterPro" id="IPR034646">
    <property type="entry name" value="ADCK3_dom"/>
</dbReference>
<evidence type="ECO:0000256" key="1">
    <source>
        <dbReference type="ARBA" id="ARBA00009670"/>
    </source>
</evidence>
<sequence length="463" mass="51801">MADQKPKDKPPTSKLGRLARLASLAPRAIPFAVEGAKRALGQPRTEEDQAAARKKMTAEVKKTAEAMLKTLGEMKGLPLKFGQMASYIDGLAPPGYEEKFQGALKRLLDKAPPLSPEAAEQMVFQEFGALPADVFATWEREPFAAASIGQVHRAATHDGAHVAVKVQYPGMDKAIENDLKSVAMLETMVAPIAKKLHIGQTLDEFRKVFLDELDYAREAEMTDLFRRLHSDDPDIYVPRVHHGLTTRRVITTELVDGIGYAEFCETASQEARNRAGMALWGFTLRTLLRHGVLYADPHPGNYRFRIDGRVTVLDYGCIKIAPPELVAGMKRYMLAAMDEDWTEFDRAIVEELGYDPKDETWELYRDYTLELLLPVTTRGTWVCSKENAREAVAFLSRGMKKIVLKDDAALPVVPYVPKMPQDFTFVNRLQWGLASVLAGMRTEGNFRAVTEPWVRGGMHPLPE</sequence>
<dbReference type="GO" id="GO:0006744">
    <property type="term" value="P:ubiquinone biosynthetic process"/>
    <property type="evidence" value="ECO:0007669"/>
    <property type="project" value="TreeGrafter"/>
</dbReference>
<keyword evidence="7" id="KW-1185">Reference proteome</keyword>
<accession>A0A0K1E7V5</accession>
<dbReference type="OrthoDB" id="9795390at2"/>
<keyword evidence="3" id="KW-0547">Nucleotide-binding</keyword>
<evidence type="ECO:0000256" key="4">
    <source>
        <dbReference type="ARBA" id="ARBA00022840"/>
    </source>
</evidence>
<proteinExistence type="inferred from homology"/>
<keyword evidence="2" id="KW-0808">Transferase</keyword>
<reference evidence="6 7" key="1">
    <citation type="submission" date="2015-07" db="EMBL/GenBank/DDBJ databases">
        <title>Genome analysis of myxobacterium Chondromyces crocatus Cm c5 reveals a high potential for natural compound synthesis and the genetic basis for the loss of fruiting body formation.</title>
        <authorList>
            <person name="Zaburannyi N."/>
            <person name="Bunk B."/>
            <person name="Maier J."/>
            <person name="Overmann J."/>
            <person name="Mueller R."/>
        </authorList>
    </citation>
    <scope>NUCLEOTIDE SEQUENCE [LARGE SCALE GENOMIC DNA]</scope>
    <source>
        <strain evidence="6 7">Cm c5</strain>
    </source>
</reference>
<dbReference type="GO" id="GO:0005524">
    <property type="term" value="F:ATP binding"/>
    <property type="evidence" value="ECO:0007669"/>
    <property type="project" value="UniProtKB-KW"/>
</dbReference>